<evidence type="ECO:0000256" key="1">
    <source>
        <dbReference type="SAM" id="MobiDB-lite"/>
    </source>
</evidence>
<dbReference type="AlphaFoldDB" id="A0A7W5DMN6"/>
<dbReference type="Proteomes" id="UP000563050">
    <property type="component" value="Unassembled WGS sequence"/>
</dbReference>
<protein>
    <submittedName>
        <fullName evidence="2">IS30 family transposase</fullName>
    </submittedName>
</protein>
<gene>
    <name evidence="2" type="ORF">FHR95_003242</name>
</gene>
<evidence type="ECO:0000313" key="3">
    <source>
        <dbReference type="Proteomes" id="UP000563050"/>
    </source>
</evidence>
<sequence>MITAVIGQLSEEWSPQQISEFMSPLVGVAVSHQWIYFLIWEDKALGGDHWRHLRQPKRRSKHRGQTKSAGLGKVPNRVGMHRGPAG</sequence>
<reference evidence="2 3" key="1">
    <citation type="submission" date="2020-08" db="EMBL/GenBank/DDBJ databases">
        <title>Genomic Encyclopedia of Type Strains, Phase III (KMG-III): the genomes of soil and plant-associated and newly described type strains.</title>
        <authorList>
            <person name="Whitman W."/>
        </authorList>
    </citation>
    <scope>NUCLEOTIDE SEQUENCE [LARGE SCALE GENOMIC DNA]</scope>
    <source>
        <strain evidence="2 3">CECT 7341</strain>
    </source>
</reference>
<accession>A0A7W5DMN6</accession>
<evidence type="ECO:0000313" key="2">
    <source>
        <dbReference type="EMBL" id="MBB3185651.1"/>
    </source>
</evidence>
<keyword evidence="3" id="KW-1185">Reference proteome</keyword>
<proteinExistence type="predicted"/>
<feature type="region of interest" description="Disordered" evidence="1">
    <location>
        <begin position="51"/>
        <end position="86"/>
    </location>
</feature>
<organism evidence="2 3">
    <name type="scientific">Halomonas fontilapidosi</name>
    <dbReference type="NCBI Taxonomy" id="616675"/>
    <lineage>
        <taxon>Bacteria</taxon>
        <taxon>Pseudomonadati</taxon>
        <taxon>Pseudomonadota</taxon>
        <taxon>Gammaproteobacteria</taxon>
        <taxon>Oceanospirillales</taxon>
        <taxon>Halomonadaceae</taxon>
        <taxon>Halomonas</taxon>
    </lineage>
</organism>
<feature type="compositionally biased region" description="Basic residues" evidence="1">
    <location>
        <begin position="51"/>
        <end position="65"/>
    </location>
</feature>
<comment type="caution">
    <text evidence="2">The sequence shown here is derived from an EMBL/GenBank/DDBJ whole genome shotgun (WGS) entry which is preliminary data.</text>
</comment>
<name>A0A7W5DMN6_9GAMM</name>
<dbReference type="EMBL" id="JACHXQ010000015">
    <property type="protein sequence ID" value="MBB3185651.1"/>
    <property type="molecule type" value="Genomic_DNA"/>
</dbReference>